<dbReference type="Proteomes" id="UP001364695">
    <property type="component" value="Unassembled WGS sequence"/>
</dbReference>
<gene>
    <name evidence="1" type="ORF">RV045_08935</name>
</gene>
<sequence>MTSSQIPFSLDQIGNPQAKTMDRILRLMAERGASDVYLSAKTPILVRISGQMMQLSEEALRPDQTFLLISELLRPDQIAELEEQGELNVGIGLSGVGSFRLSAFRQRGTIAAVLRCVTAEIPSLEAMGLPPVLGQLILEKRGLILICGATGQGKSTTMAAMLEERNRKVTGHILTIEDPIEYLFTNNRSIVNQREVGRDTKSLHTALRNALRQAPDCIMIGEIRDRETMANAIAYSLSGHLVIATLHANNSYQALSRVVSFFPAEVREPMLHDLSTALRAVVTQRLLRSTIGGRVPAVEILINSQRLSELIHAGDIDGVRDAMQTTLSDGSQTFDDELVKLILGKIITREEALAHADSSANLIWRLDNDQSSKKAAQANARAEPAVRPGQHVTDYQELFIDVPARRDEQPLFTFQ</sequence>
<evidence type="ECO:0000313" key="1">
    <source>
        <dbReference type="EMBL" id="MEJ7138552.1"/>
    </source>
</evidence>
<evidence type="ECO:0000313" key="2">
    <source>
        <dbReference type="Proteomes" id="UP001364695"/>
    </source>
</evidence>
<comment type="caution">
    <text evidence="1">The sequence shown here is derived from an EMBL/GenBank/DDBJ whole genome shotgun (WGS) entry which is preliminary data.</text>
</comment>
<protein>
    <submittedName>
        <fullName evidence="1">PilT/PilU family type 4a pilus ATPase</fullName>
    </submittedName>
</protein>
<reference evidence="1" key="1">
    <citation type="submission" date="2023-10" db="EMBL/GenBank/DDBJ databases">
        <title>Amphibacter perezi, gen. nov., sp. nov. a novel taxa of the family Comamonadaceae, class Betaproteobacteria isolated from the skin microbiota of Pelophylax perezi from different populations.</title>
        <authorList>
            <person name="Costa S."/>
            <person name="Proenca D.N."/>
            <person name="Lopes I."/>
            <person name="Morais P.V."/>
        </authorList>
    </citation>
    <scope>NUCLEOTIDE SEQUENCE</scope>
    <source>
        <strain evidence="1">SL12-8</strain>
    </source>
</reference>
<dbReference type="EMBL" id="JAWDIE010000012">
    <property type="protein sequence ID" value="MEJ7138552.1"/>
    <property type="molecule type" value="Genomic_DNA"/>
</dbReference>
<accession>A0ACC6P337</accession>
<keyword evidence="2" id="KW-1185">Reference proteome</keyword>
<name>A0ACC6P337_9BURK</name>
<organism evidence="1 2">
    <name type="scientific">Amphibiibacter pelophylacis</name>
    <dbReference type="NCBI Taxonomy" id="1799477"/>
    <lineage>
        <taxon>Bacteria</taxon>
        <taxon>Pseudomonadati</taxon>
        <taxon>Pseudomonadota</taxon>
        <taxon>Betaproteobacteria</taxon>
        <taxon>Burkholderiales</taxon>
        <taxon>Sphaerotilaceae</taxon>
        <taxon>Amphibiibacter</taxon>
    </lineage>
</organism>
<proteinExistence type="predicted"/>